<evidence type="ECO:0000256" key="2">
    <source>
        <dbReference type="ARBA" id="ARBA00022170"/>
    </source>
</evidence>
<dbReference type="EMBL" id="CADEBD010000321">
    <property type="protein sequence ID" value="CAB3244732.1"/>
    <property type="molecule type" value="Genomic_DNA"/>
</dbReference>
<dbReference type="PANTHER" id="PTHR28524">
    <property type="entry name" value="SUCCINATE DEHYDROGENASE ASSEMBLY FACTOR 4, MITOCHONDRIAL"/>
    <property type="match status" value="1"/>
</dbReference>
<proteinExistence type="inferred from homology"/>
<dbReference type="AlphaFoldDB" id="A0A8S1AFT8"/>
<dbReference type="GO" id="GO:0034553">
    <property type="term" value="P:mitochondrial respiratory chain complex II assembly"/>
    <property type="evidence" value="ECO:0007669"/>
    <property type="project" value="TreeGrafter"/>
</dbReference>
<feature type="region of interest" description="Disordered" evidence="3">
    <location>
        <begin position="32"/>
        <end position="51"/>
    </location>
</feature>
<dbReference type="Pfam" id="PF07896">
    <property type="entry name" value="DUF1674"/>
    <property type="match status" value="1"/>
</dbReference>
<dbReference type="Proteomes" id="UP000494256">
    <property type="component" value="Unassembled WGS sequence"/>
</dbReference>
<organism evidence="4 5">
    <name type="scientific">Arctia plantaginis</name>
    <name type="common">Wood tiger moth</name>
    <name type="synonym">Phalaena plantaginis</name>
    <dbReference type="NCBI Taxonomy" id="874455"/>
    <lineage>
        <taxon>Eukaryota</taxon>
        <taxon>Metazoa</taxon>
        <taxon>Ecdysozoa</taxon>
        <taxon>Arthropoda</taxon>
        <taxon>Hexapoda</taxon>
        <taxon>Insecta</taxon>
        <taxon>Pterygota</taxon>
        <taxon>Neoptera</taxon>
        <taxon>Endopterygota</taxon>
        <taxon>Lepidoptera</taxon>
        <taxon>Glossata</taxon>
        <taxon>Ditrysia</taxon>
        <taxon>Noctuoidea</taxon>
        <taxon>Erebidae</taxon>
        <taxon>Arctiinae</taxon>
        <taxon>Arctia</taxon>
    </lineage>
</organism>
<comment type="similarity">
    <text evidence="1">Belongs to the SDHAF4 family.</text>
</comment>
<feature type="compositionally biased region" description="Basic and acidic residues" evidence="3">
    <location>
        <begin position="39"/>
        <end position="51"/>
    </location>
</feature>
<evidence type="ECO:0000256" key="3">
    <source>
        <dbReference type="SAM" id="MobiDB-lite"/>
    </source>
</evidence>
<feature type="compositionally biased region" description="Basic and acidic residues" evidence="3">
    <location>
        <begin position="105"/>
        <end position="118"/>
    </location>
</feature>
<evidence type="ECO:0000313" key="4">
    <source>
        <dbReference type="EMBL" id="CAB3244732.1"/>
    </source>
</evidence>
<sequence>MSSFTNLVRVYSKRMPINAFSMSKYCHTAAAEAGPAENAGKEAKKPPSKRMEEFRKKLEETTQDDVDEHVYRATPVKNDPLPPWPNDTNPHTGEIGGPRGPEPTRYGDWERKGICTDF</sequence>
<evidence type="ECO:0000313" key="5">
    <source>
        <dbReference type="Proteomes" id="UP000494256"/>
    </source>
</evidence>
<dbReference type="InterPro" id="IPR012875">
    <property type="entry name" value="SDHF4"/>
</dbReference>
<evidence type="ECO:0000256" key="1">
    <source>
        <dbReference type="ARBA" id="ARBA00005701"/>
    </source>
</evidence>
<feature type="region of interest" description="Disordered" evidence="3">
    <location>
        <begin position="74"/>
        <end position="118"/>
    </location>
</feature>
<accession>A0A8S1AFT8</accession>
<name>A0A8S1AFT8_ARCPL</name>
<dbReference type="GO" id="GO:0005739">
    <property type="term" value="C:mitochondrion"/>
    <property type="evidence" value="ECO:0007669"/>
    <property type="project" value="TreeGrafter"/>
</dbReference>
<protein>
    <recommendedName>
        <fullName evidence="2">Succinate dehydrogenase assembly factor 4, mitochondrial</fullName>
    </recommendedName>
</protein>
<comment type="caution">
    <text evidence="4">The sequence shown here is derived from an EMBL/GenBank/DDBJ whole genome shotgun (WGS) entry which is preliminary data.</text>
</comment>
<reference evidence="4 5" key="1">
    <citation type="submission" date="2020-04" db="EMBL/GenBank/DDBJ databases">
        <authorList>
            <person name="Wallbank WR R."/>
            <person name="Pardo Diaz C."/>
            <person name="Kozak K."/>
            <person name="Martin S."/>
            <person name="Jiggins C."/>
            <person name="Moest M."/>
            <person name="Warren A I."/>
            <person name="Byers J.R.P. K."/>
            <person name="Montejo-Kovacevich G."/>
            <person name="Yen C E."/>
        </authorList>
    </citation>
    <scope>NUCLEOTIDE SEQUENCE [LARGE SCALE GENOMIC DNA]</scope>
</reference>
<dbReference type="PANTHER" id="PTHR28524:SF3">
    <property type="entry name" value="SUCCINATE DEHYDROGENASE ASSEMBLY FACTOR 4, MITOCHONDRIAL"/>
    <property type="match status" value="1"/>
</dbReference>
<dbReference type="OrthoDB" id="10002522at2759"/>
<gene>
    <name evidence="4" type="ORF">APLA_LOCUS10807</name>
</gene>